<sequence>MEQNLPLVAKKVRSLIRLIQFMLKKGISKKKLLLDLNLMIKRGKIAGKALQNLMFNHHHNWSASTTFNRPPPPLTTDDYEFSCSNTPTYPLSLFKKHHGKKISKKKSKSSENDGDEIIVDDAMIKALKMVTAASSPAVGGFGKSPVVRQLRVTDSPFPVRNGEEEDSYVDEAAERFIMKFYSELRREIN</sequence>
<reference evidence="1 2" key="2">
    <citation type="journal article" date="2022" name="Mol. Ecol. Resour.">
        <title>The genomes of chicory, endive, great burdock and yacon provide insights into Asteraceae paleo-polyploidization history and plant inulin production.</title>
        <authorList>
            <person name="Fan W."/>
            <person name="Wang S."/>
            <person name="Wang H."/>
            <person name="Wang A."/>
            <person name="Jiang F."/>
            <person name="Liu H."/>
            <person name="Zhao H."/>
            <person name="Xu D."/>
            <person name="Zhang Y."/>
        </authorList>
    </citation>
    <scope>NUCLEOTIDE SEQUENCE [LARGE SCALE GENOMIC DNA]</scope>
    <source>
        <strain evidence="2">cv. Niubang</strain>
    </source>
</reference>
<organism evidence="1 2">
    <name type="scientific">Arctium lappa</name>
    <name type="common">Greater burdock</name>
    <name type="synonym">Lappa major</name>
    <dbReference type="NCBI Taxonomy" id="4217"/>
    <lineage>
        <taxon>Eukaryota</taxon>
        <taxon>Viridiplantae</taxon>
        <taxon>Streptophyta</taxon>
        <taxon>Embryophyta</taxon>
        <taxon>Tracheophyta</taxon>
        <taxon>Spermatophyta</taxon>
        <taxon>Magnoliopsida</taxon>
        <taxon>eudicotyledons</taxon>
        <taxon>Gunneridae</taxon>
        <taxon>Pentapetalae</taxon>
        <taxon>asterids</taxon>
        <taxon>campanulids</taxon>
        <taxon>Asterales</taxon>
        <taxon>Asteraceae</taxon>
        <taxon>Carduoideae</taxon>
        <taxon>Cardueae</taxon>
        <taxon>Arctiinae</taxon>
        <taxon>Arctium</taxon>
    </lineage>
</organism>
<dbReference type="EMBL" id="CM042048">
    <property type="protein sequence ID" value="KAI3759712.1"/>
    <property type="molecule type" value="Genomic_DNA"/>
</dbReference>
<protein>
    <submittedName>
        <fullName evidence="1">Uncharacterized protein</fullName>
    </submittedName>
</protein>
<accession>A0ACB9ELI3</accession>
<proteinExistence type="predicted"/>
<gene>
    <name evidence="1" type="ORF">L6452_07723</name>
</gene>
<keyword evidence="2" id="KW-1185">Reference proteome</keyword>
<evidence type="ECO:0000313" key="2">
    <source>
        <dbReference type="Proteomes" id="UP001055879"/>
    </source>
</evidence>
<dbReference type="Proteomes" id="UP001055879">
    <property type="component" value="Linkage Group LG02"/>
</dbReference>
<comment type="caution">
    <text evidence="1">The sequence shown here is derived from an EMBL/GenBank/DDBJ whole genome shotgun (WGS) entry which is preliminary data.</text>
</comment>
<reference evidence="2" key="1">
    <citation type="journal article" date="2022" name="Mol. Ecol. Resour.">
        <title>The genomes of chicory, endive, great burdock and yacon provide insights into Asteraceae palaeo-polyploidization history and plant inulin production.</title>
        <authorList>
            <person name="Fan W."/>
            <person name="Wang S."/>
            <person name="Wang H."/>
            <person name="Wang A."/>
            <person name="Jiang F."/>
            <person name="Liu H."/>
            <person name="Zhao H."/>
            <person name="Xu D."/>
            <person name="Zhang Y."/>
        </authorList>
    </citation>
    <scope>NUCLEOTIDE SEQUENCE [LARGE SCALE GENOMIC DNA]</scope>
    <source>
        <strain evidence="2">cv. Niubang</strain>
    </source>
</reference>
<name>A0ACB9ELI3_ARCLA</name>
<evidence type="ECO:0000313" key="1">
    <source>
        <dbReference type="EMBL" id="KAI3759712.1"/>
    </source>
</evidence>